<reference evidence="2 3" key="1">
    <citation type="submission" date="2019-08" db="EMBL/GenBank/DDBJ databases">
        <authorList>
            <person name="Seo Y.L."/>
        </authorList>
    </citation>
    <scope>NUCLEOTIDE SEQUENCE [LARGE SCALE GENOMIC DNA]</scope>
    <source>
        <strain evidence="2 3">MaA-C15</strain>
    </source>
</reference>
<evidence type="ECO:0000256" key="1">
    <source>
        <dbReference type="SAM" id="MobiDB-lite"/>
    </source>
</evidence>
<organism evidence="2 3">
    <name type="scientific">Neoaquamicrobium microcysteis</name>
    <dbReference type="NCBI Taxonomy" id="2682781"/>
    <lineage>
        <taxon>Bacteria</taxon>
        <taxon>Pseudomonadati</taxon>
        <taxon>Pseudomonadota</taxon>
        <taxon>Alphaproteobacteria</taxon>
        <taxon>Hyphomicrobiales</taxon>
        <taxon>Phyllobacteriaceae</taxon>
        <taxon>Neoaquamicrobium</taxon>
    </lineage>
</organism>
<name>A0A5D4GQN1_9HYPH</name>
<protein>
    <submittedName>
        <fullName evidence="2">Uncharacterized protein</fullName>
    </submittedName>
</protein>
<dbReference type="Proteomes" id="UP000323258">
    <property type="component" value="Unassembled WGS sequence"/>
</dbReference>
<feature type="region of interest" description="Disordered" evidence="1">
    <location>
        <begin position="56"/>
        <end position="96"/>
    </location>
</feature>
<dbReference type="EMBL" id="VSZS01000067">
    <property type="protein sequence ID" value="TYR30019.1"/>
    <property type="molecule type" value="Genomic_DNA"/>
</dbReference>
<evidence type="ECO:0000313" key="3">
    <source>
        <dbReference type="Proteomes" id="UP000323258"/>
    </source>
</evidence>
<comment type="caution">
    <text evidence="2">The sequence shown here is derived from an EMBL/GenBank/DDBJ whole genome shotgun (WGS) entry which is preliminary data.</text>
</comment>
<accession>A0A5D4GQN1</accession>
<keyword evidence="3" id="KW-1185">Reference proteome</keyword>
<dbReference type="AlphaFoldDB" id="A0A5D4GQN1"/>
<evidence type="ECO:0000313" key="2">
    <source>
        <dbReference type="EMBL" id="TYR30019.1"/>
    </source>
</evidence>
<feature type="region of interest" description="Disordered" evidence="1">
    <location>
        <begin position="1"/>
        <end position="40"/>
    </location>
</feature>
<sequence>MLGTGPSKDNPFAPKGARKSRPRTVNLKVSLPAGSDGSARRLARKIQESVARTLMREGEDASALSVEASPQPQAAPAKKEAPQAPTPVGGGAWWAF</sequence>
<feature type="compositionally biased region" description="Low complexity" evidence="1">
    <location>
        <begin position="67"/>
        <end position="87"/>
    </location>
</feature>
<dbReference type="RefSeq" id="WP_148916377.1">
    <property type="nucleotide sequence ID" value="NZ_VSZS01000067.1"/>
</dbReference>
<gene>
    <name evidence="2" type="ORF">FY036_19160</name>
</gene>
<proteinExistence type="predicted"/>
<reference evidence="2 3" key="2">
    <citation type="submission" date="2019-09" db="EMBL/GenBank/DDBJ databases">
        <title>Mesorhizobium sp. MaA-C15 isolated from Microcystis aeruginosa.</title>
        <authorList>
            <person name="Jeong S.E."/>
            <person name="Jin H.M."/>
            <person name="Jeon C.O."/>
        </authorList>
    </citation>
    <scope>NUCLEOTIDE SEQUENCE [LARGE SCALE GENOMIC DNA]</scope>
    <source>
        <strain evidence="2 3">MaA-C15</strain>
    </source>
</reference>